<name>A0ABV4K489_9BACT</name>
<evidence type="ECO:0000256" key="1">
    <source>
        <dbReference type="ARBA" id="ARBA00022741"/>
    </source>
</evidence>
<comment type="caution">
    <text evidence="4">The sequence shown here is derived from an EMBL/GenBank/DDBJ whole genome shotgun (WGS) entry which is preliminary data.</text>
</comment>
<keyword evidence="1" id="KW-0547">Nucleotide-binding</keyword>
<evidence type="ECO:0000259" key="3">
    <source>
        <dbReference type="Pfam" id="PF06414"/>
    </source>
</evidence>
<dbReference type="SUPFAM" id="SSF52540">
    <property type="entry name" value="P-loop containing nucleoside triphosphate hydrolases"/>
    <property type="match status" value="1"/>
</dbReference>
<proteinExistence type="predicted"/>
<reference evidence="4 5" key="1">
    <citation type="submission" date="2024-08" db="EMBL/GenBank/DDBJ databases">
        <title>Sulfate-reducing bacteria isolated from formation water of the oil field in Kazakhstan and description of Pseudodesulfovibrio sp.</title>
        <authorList>
            <person name="Bidzhieva S.K."/>
            <person name="Tourova T.P."/>
            <person name="Grouzdev D.S."/>
            <person name="Beletsky A.V."/>
            <person name="Sokolova D.S."/>
            <person name="Samigullina S.R."/>
            <person name="Poltaraus A.B."/>
            <person name="Avtukh A.N."/>
            <person name="Tereshina V.M."/>
            <person name="Zhaparov N.S."/>
            <person name="Mardanov A.V."/>
            <person name="Nazina T.N."/>
        </authorList>
    </citation>
    <scope>NUCLEOTIDE SEQUENCE [LARGE SCALE GENOMIC DNA]</scope>
    <source>
        <strain evidence="4 5">9FUS</strain>
    </source>
</reference>
<dbReference type="PANTHER" id="PTHR39206:SF1">
    <property type="entry name" value="SLL8004 PROTEIN"/>
    <property type="match status" value="1"/>
</dbReference>
<dbReference type="PANTHER" id="PTHR39206">
    <property type="entry name" value="SLL8004 PROTEIN"/>
    <property type="match status" value="1"/>
</dbReference>
<sequence>MPRLLMICGPNGSGKSSFTIKTNLRDVMPVIDPDLIAKVENLHPMAAGKETSRRVKRFIAENTSFAKESTMTSNFDFKLMQLAKENSFKVELLYIALESPQDSIHRIKQRVALGGHHVPDEDVIRRYGRSMENLEKALSTVDRAVIIDNSRRQDRTVATVEMGEITLTNEDTPGWLLRALPHLEATS</sequence>
<dbReference type="Gene3D" id="3.40.50.300">
    <property type="entry name" value="P-loop containing nucleotide triphosphate hydrolases"/>
    <property type="match status" value="1"/>
</dbReference>
<evidence type="ECO:0000313" key="4">
    <source>
        <dbReference type="EMBL" id="MEZ7197735.1"/>
    </source>
</evidence>
<dbReference type="InterPro" id="IPR010488">
    <property type="entry name" value="Zeta_toxin_domain"/>
</dbReference>
<evidence type="ECO:0000313" key="5">
    <source>
        <dbReference type="Proteomes" id="UP001568698"/>
    </source>
</evidence>
<protein>
    <submittedName>
        <fullName evidence="4">Zeta toxin family protein</fullName>
    </submittedName>
</protein>
<organism evidence="4 5">
    <name type="scientific">Pseudodesulfovibrio karagichevae</name>
    <dbReference type="NCBI Taxonomy" id="3239305"/>
    <lineage>
        <taxon>Bacteria</taxon>
        <taxon>Pseudomonadati</taxon>
        <taxon>Thermodesulfobacteriota</taxon>
        <taxon>Desulfovibrionia</taxon>
        <taxon>Desulfovibrionales</taxon>
        <taxon>Desulfovibrionaceae</taxon>
    </lineage>
</organism>
<dbReference type="RefSeq" id="WP_371387248.1">
    <property type="nucleotide sequence ID" value="NZ_JBGLYH010000040.1"/>
</dbReference>
<accession>A0ABV4K489</accession>
<keyword evidence="5" id="KW-1185">Reference proteome</keyword>
<dbReference type="Pfam" id="PF06414">
    <property type="entry name" value="Zeta_toxin"/>
    <property type="match status" value="1"/>
</dbReference>
<dbReference type="InterPro" id="IPR027417">
    <property type="entry name" value="P-loop_NTPase"/>
</dbReference>
<dbReference type="Proteomes" id="UP001568698">
    <property type="component" value="Unassembled WGS sequence"/>
</dbReference>
<evidence type="ECO:0000256" key="2">
    <source>
        <dbReference type="ARBA" id="ARBA00022840"/>
    </source>
</evidence>
<keyword evidence="2" id="KW-0067">ATP-binding</keyword>
<gene>
    <name evidence="4" type="ORF">AB6M95_13305</name>
</gene>
<feature type="domain" description="Zeta toxin" evidence="3">
    <location>
        <begin position="2"/>
        <end position="151"/>
    </location>
</feature>
<dbReference type="EMBL" id="JBGLYH010000040">
    <property type="protein sequence ID" value="MEZ7197735.1"/>
    <property type="molecule type" value="Genomic_DNA"/>
</dbReference>